<name>A0A8S5TDF2_9CAUD</name>
<reference evidence="1" key="1">
    <citation type="journal article" date="2021" name="Proc. Natl. Acad. Sci. U.S.A.">
        <title>A Catalog of Tens of Thousands of Viruses from Human Metagenomes Reveals Hidden Associations with Chronic Diseases.</title>
        <authorList>
            <person name="Tisza M.J."/>
            <person name="Buck C.B."/>
        </authorList>
    </citation>
    <scope>NUCLEOTIDE SEQUENCE</scope>
    <source>
        <strain evidence="1">CtkV91</strain>
    </source>
</reference>
<evidence type="ECO:0000313" key="1">
    <source>
        <dbReference type="EMBL" id="DAF61294.1"/>
    </source>
</evidence>
<dbReference type="EMBL" id="BK032807">
    <property type="protein sequence ID" value="DAF61294.1"/>
    <property type="molecule type" value="Genomic_DNA"/>
</dbReference>
<proteinExistence type="predicted"/>
<accession>A0A8S5TDF2</accession>
<protein>
    <submittedName>
        <fullName evidence="1">Uncharacterized protein</fullName>
    </submittedName>
</protein>
<organism evidence="1">
    <name type="scientific">Siphoviridae sp. ctkV91</name>
    <dbReference type="NCBI Taxonomy" id="2827924"/>
    <lineage>
        <taxon>Viruses</taxon>
        <taxon>Duplodnaviria</taxon>
        <taxon>Heunggongvirae</taxon>
        <taxon>Uroviricota</taxon>
        <taxon>Caudoviricetes</taxon>
    </lineage>
</organism>
<sequence>MVMVRCRFVRSHQRIVRASFRLTGLVWMRVWWFSRRVILRWLRLSFCFLM</sequence>